<comment type="caution">
    <text evidence="1">The sequence shown here is derived from an EMBL/GenBank/DDBJ whole genome shotgun (WGS) entry which is preliminary data.</text>
</comment>
<proteinExistence type="predicted"/>
<name>A0A0F9TSC5_9ZZZZ</name>
<evidence type="ECO:0008006" key="2">
    <source>
        <dbReference type="Google" id="ProtNLM"/>
    </source>
</evidence>
<dbReference type="SUPFAM" id="SSF57802">
    <property type="entry name" value="Rubredoxin-like"/>
    <property type="match status" value="1"/>
</dbReference>
<gene>
    <name evidence="1" type="ORF">LCGC14_0355840</name>
</gene>
<reference evidence="1" key="1">
    <citation type="journal article" date="2015" name="Nature">
        <title>Complex archaea that bridge the gap between prokaryotes and eukaryotes.</title>
        <authorList>
            <person name="Spang A."/>
            <person name="Saw J.H."/>
            <person name="Jorgensen S.L."/>
            <person name="Zaremba-Niedzwiedzka K."/>
            <person name="Martijn J."/>
            <person name="Lind A.E."/>
            <person name="van Eijk R."/>
            <person name="Schleper C."/>
            <person name="Guy L."/>
            <person name="Ettema T.J."/>
        </authorList>
    </citation>
    <scope>NUCLEOTIDE SEQUENCE</scope>
</reference>
<organism evidence="1">
    <name type="scientific">marine sediment metagenome</name>
    <dbReference type="NCBI Taxonomy" id="412755"/>
    <lineage>
        <taxon>unclassified sequences</taxon>
        <taxon>metagenomes</taxon>
        <taxon>ecological metagenomes</taxon>
    </lineage>
</organism>
<accession>A0A0F9TSC5</accession>
<protein>
    <recommendedName>
        <fullName evidence="2">Rubredoxin-like domain-containing protein</fullName>
    </recommendedName>
</protein>
<dbReference type="AlphaFoldDB" id="A0A0F9TSC5"/>
<sequence>MEYRYKKMIKYWQLKCWICGHRYEVKDHSGDKAIERCPKCGRGTIGVN</sequence>
<dbReference type="EMBL" id="LAZR01000272">
    <property type="protein sequence ID" value="KKN77847.1"/>
    <property type="molecule type" value="Genomic_DNA"/>
</dbReference>
<evidence type="ECO:0000313" key="1">
    <source>
        <dbReference type="EMBL" id="KKN77847.1"/>
    </source>
</evidence>